<accession>D4LDG2</accession>
<reference evidence="1" key="2">
    <citation type="submission" date="2010-03" db="EMBL/GenBank/DDBJ databases">
        <authorList>
            <person name="Pajon A."/>
        </authorList>
    </citation>
    <scope>NUCLEOTIDE SEQUENCE</scope>
    <source>
        <strain evidence="1">Type strain: 18P13</strain>
    </source>
</reference>
<evidence type="ECO:0000313" key="2">
    <source>
        <dbReference type="Proteomes" id="UP000007054"/>
    </source>
</evidence>
<dbReference type="EMBL" id="FP929052">
    <property type="protein sequence ID" value="CBL17657.1"/>
    <property type="molecule type" value="Genomic_DNA"/>
</dbReference>
<proteinExistence type="predicted"/>
<dbReference type="AlphaFoldDB" id="D4LDG2"/>
<organism evidence="1 2">
    <name type="scientific">Ruminococcus champanellensis (strain DSM 18848 / JCM 17042 / KCTC 15320 / 18P13)</name>
    <dbReference type="NCBI Taxonomy" id="213810"/>
    <lineage>
        <taxon>Bacteria</taxon>
        <taxon>Bacillati</taxon>
        <taxon>Bacillota</taxon>
        <taxon>Clostridia</taxon>
        <taxon>Eubacteriales</taxon>
        <taxon>Oscillospiraceae</taxon>
        <taxon>Ruminococcus</taxon>
    </lineage>
</organism>
<name>D4LDG2_RUMC1</name>
<dbReference type="BioCyc" id="RCHA213810:RUM_RS07625-MONOMER"/>
<dbReference type="RefSeq" id="WP_015558563.1">
    <property type="nucleotide sequence ID" value="NC_021039.1"/>
</dbReference>
<protein>
    <submittedName>
        <fullName evidence="1">Uncharacterized protein</fullName>
    </submittedName>
</protein>
<reference evidence="1" key="1">
    <citation type="submission" date="2010-03" db="EMBL/GenBank/DDBJ databases">
        <title>The genome sequence of Ruminococcus sp. 18P13.</title>
        <authorList>
            <consortium name="metaHIT consortium -- http://www.metahit.eu/"/>
            <person name="Pajon A."/>
            <person name="Turner K."/>
            <person name="Parkhill J."/>
            <person name="Bernalier A."/>
        </authorList>
    </citation>
    <scope>NUCLEOTIDE SEQUENCE [LARGE SCALE GENOMIC DNA]</scope>
    <source>
        <strain evidence="1">Type strain: 18P13</strain>
    </source>
</reference>
<gene>
    <name evidence="1" type="ordered locus">RUM_15660</name>
</gene>
<dbReference type="HOGENOM" id="CLU_1711933_0_0_9"/>
<dbReference type="PATRIC" id="fig|213810.4.peg.1465"/>
<dbReference type="KEGG" id="rch:RUM_15660"/>
<dbReference type="Proteomes" id="UP000007054">
    <property type="component" value="Chromosome"/>
</dbReference>
<keyword evidence="2" id="KW-1185">Reference proteome</keyword>
<evidence type="ECO:0000313" key="1">
    <source>
        <dbReference type="EMBL" id="CBL17657.1"/>
    </source>
</evidence>
<dbReference type="STRING" id="213810.RUM_15660"/>
<sequence length="153" mass="16656">MFRTCPYCGGRLETIGGPDGNPFHAKRKAVDVCKSCGSRIHAPGEEIVRLLRIHARAEGGGSVQTAVQTVPFSDGVHGLGSEYPFCRQVEGKPADFLCSVTIQGEEIRFAGQTFRTEQLPGEIVLDLTAYGYDKCPVQETITLIISEEIDLQV</sequence>
<dbReference type="GeneID" id="83156281"/>